<reference evidence="2 3" key="1">
    <citation type="submission" date="2023-11" db="EMBL/GenBank/DDBJ databases">
        <title>Draft genome sequence and annotation of the polyextremotolerant black yeast-like fungus Aureobasidium pullulans NRRL 62042.</title>
        <authorList>
            <person name="Dielentheis-Frenken M.R.E."/>
            <person name="Wibberg D."/>
            <person name="Blank L.M."/>
            <person name="Tiso T."/>
        </authorList>
    </citation>
    <scope>NUCLEOTIDE SEQUENCE [LARGE SCALE GENOMIC DNA]</scope>
    <source>
        <strain evidence="2 3">NRRL 62042</strain>
    </source>
</reference>
<feature type="region of interest" description="Disordered" evidence="1">
    <location>
        <begin position="1"/>
        <end position="35"/>
    </location>
</feature>
<dbReference type="EMBL" id="JASGXD010000014">
    <property type="protein sequence ID" value="KAK6001281.1"/>
    <property type="molecule type" value="Genomic_DNA"/>
</dbReference>
<feature type="compositionally biased region" description="Basic and acidic residues" evidence="1">
    <location>
        <begin position="183"/>
        <end position="199"/>
    </location>
</feature>
<gene>
    <name evidence="2" type="ORF">QM012_002612</name>
</gene>
<keyword evidence="3" id="KW-1185">Reference proteome</keyword>
<organism evidence="2 3">
    <name type="scientific">Aureobasidium pullulans</name>
    <name type="common">Black yeast</name>
    <name type="synonym">Pullularia pullulans</name>
    <dbReference type="NCBI Taxonomy" id="5580"/>
    <lineage>
        <taxon>Eukaryota</taxon>
        <taxon>Fungi</taxon>
        <taxon>Dikarya</taxon>
        <taxon>Ascomycota</taxon>
        <taxon>Pezizomycotina</taxon>
        <taxon>Dothideomycetes</taxon>
        <taxon>Dothideomycetidae</taxon>
        <taxon>Dothideales</taxon>
        <taxon>Saccotheciaceae</taxon>
        <taxon>Aureobasidium</taxon>
    </lineage>
</organism>
<feature type="compositionally biased region" description="Polar residues" evidence="1">
    <location>
        <begin position="1"/>
        <end position="14"/>
    </location>
</feature>
<proteinExistence type="predicted"/>
<evidence type="ECO:0000313" key="2">
    <source>
        <dbReference type="EMBL" id="KAK6001281.1"/>
    </source>
</evidence>
<comment type="caution">
    <text evidence="2">The sequence shown here is derived from an EMBL/GenBank/DDBJ whole genome shotgun (WGS) entry which is preliminary data.</text>
</comment>
<feature type="region of interest" description="Disordered" evidence="1">
    <location>
        <begin position="163"/>
        <end position="206"/>
    </location>
</feature>
<protein>
    <recommendedName>
        <fullName evidence="4">TPR-like protein</fullName>
    </recommendedName>
</protein>
<evidence type="ECO:0008006" key="4">
    <source>
        <dbReference type="Google" id="ProtNLM"/>
    </source>
</evidence>
<accession>A0ABR0TBI6</accession>
<dbReference type="Proteomes" id="UP001341245">
    <property type="component" value="Unassembled WGS sequence"/>
</dbReference>
<evidence type="ECO:0000256" key="1">
    <source>
        <dbReference type="SAM" id="MobiDB-lite"/>
    </source>
</evidence>
<sequence>MFEQQASAGASMSDEQVIDKHSGHQDAPATDHQTSVDTAIPQITPIPTTSHDDHIGGLLSDPGKTYTLMLEHFSKGNTKEAEKLAQELVLRGPYPERVHARLFLAQVTHDAMMHVRKAVEEAASGIAKYGEKDDEKFKLLALAQRILAQLQAEEGLSDIEEVDEEDAQVKDTEQGSQEVQENENPHVKEKDDLEVKDSGTSKPSFEAMAAKWNADWTSKYGHGDPRAI</sequence>
<evidence type="ECO:0000313" key="3">
    <source>
        <dbReference type="Proteomes" id="UP001341245"/>
    </source>
</evidence>
<name>A0ABR0TBI6_AURPU</name>